<keyword evidence="2" id="KW-1133">Transmembrane helix</keyword>
<dbReference type="AlphaFoldDB" id="A0AA39Y0H0"/>
<keyword evidence="2" id="KW-0812">Transmembrane</keyword>
<keyword evidence="5" id="KW-1185">Reference proteome</keyword>
<dbReference type="Proteomes" id="UP001174936">
    <property type="component" value="Unassembled WGS sequence"/>
</dbReference>
<feature type="chain" id="PRO_5041285486" evidence="3">
    <location>
        <begin position="22"/>
        <end position="150"/>
    </location>
</feature>
<evidence type="ECO:0000256" key="2">
    <source>
        <dbReference type="SAM" id="Phobius"/>
    </source>
</evidence>
<evidence type="ECO:0000313" key="4">
    <source>
        <dbReference type="EMBL" id="KAK0642896.1"/>
    </source>
</evidence>
<sequence>MVATWIFPLAIVVSLPYESTHRNWVRETASVTLRWLGSPQRAITATLENFRQIIKAHTMTPVSAEGEYVSTWTPPCSRRPWSELKSCSPSSSPSTPPLSGSDASQGPVLDLISQFFNFLAFSWLIAFIVIVPTRAGVKSRRLCIRIMGVT</sequence>
<feature type="transmembrane region" description="Helical" evidence="2">
    <location>
        <begin position="115"/>
        <end position="137"/>
    </location>
</feature>
<feature type="signal peptide" evidence="3">
    <location>
        <begin position="1"/>
        <end position="21"/>
    </location>
</feature>
<dbReference type="EMBL" id="JAULSV010000005">
    <property type="protein sequence ID" value="KAK0642896.1"/>
    <property type="molecule type" value="Genomic_DNA"/>
</dbReference>
<reference evidence="4" key="1">
    <citation type="submission" date="2023-06" db="EMBL/GenBank/DDBJ databases">
        <title>Genome-scale phylogeny and comparative genomics of the fungal order Sordariales.</title>
        <authorList>
            <consortium name="Lawrence Berkeley National Laboratory"/>
            <person name="Hensen N."/>
            <person name="Bonometti L."/>
            <person name="Westerberg I."/>
            <person name="Brannstrom I.O."/>
            <person name="Guillou S."/>
            <person name="Cros-Aarteil S."/>
            <person name="Calhoun S."/>
            <person name="Haridas S."/>
            <person name="Kuo A."/>
            <person name="Mondo S."/>
            <person name="Pangilinan J."/>
            <person name="Riley R."/>
            <person name="Labutti K."/>
            <person name="Andreopoulos B."/>
            <person name="Lipzen A."/>
            <person name="Chen C."/>
            <person name="Yanf M."/>
            <person name="Daum C."/>
            <person name="Ng V."/>
            <person name="Clum A."/>
            <person name="Steindorff A."/>
            <person name="Ohm R."/>
            <person name="Martin F."/>
            <person name="Silar P."/>
            <person name="Natvig D."/>
            <person name="Lalanne C."/>
            <person name="Gautier V."/>
            <person name="Ament-Velasquez S.L."/>
            <person name="Kruys A."/>
            <person name="Hutchinson M.I."/>
            <person name="Powell A.J."/>
            <person name="Barry K."/>
            <person name="Miller A.N."/>
            <person name="Grigoriev I.V."/>
            <person name="Debuchy R."/>
            <person name="Gladieux P."/>
            <person name="Thoren M.H."/>
            <person name="Johannesson H."/>
        </authorList>
    </citation>
    <scope>NUCLEOTIDE SEQUENCE</scope>
    <source>
        <strain evidence="4">SMH2532-1</strain>
    </source>
</reference>
<feature type="compositionally biased region" description="Low complexity" evidence="1">
    <location>
        <begin position="83"/>
        <end position="101"/>
    </location>
</feature>
<organism evidence="4 5">
    <name type="scientific">Cercophora newfieldiana</name>
    <dbReference type="NCBI Taxonomy" id="92897"/>
    <lineage>
        <taxon>Eukaryota</taxon>
        <taxon>Fungi</taxon>
        <taxon>Dikarya</taxon>
        <taxon>Ascomycota</taxon>
        <taxon>Pezizomycotina</taxon>
        <taxon>Sordariomycetes</taxon>
        <taxon>Sordariomycetidae</taxon>
        <taxon>Sordariales</taxon>
        <taxon>Lasiosphaeriaceae</taxon>
        <taxon>Cercophora</taxon>
    </lineage>
</organism>
<comment type="caution">
    <text evidence="4">The sequence shown here is derived from an EMBL/GenBank/DDBJ whole genome shotgun (WGS) entry which is preliminary data.</text>
</comment>
<proteinExistence type="predicted"/>
<protein>
    <submittedName>
        <fullName evidence="4">Uncharacterized protein</fullName>
    </submittedName>
</protein>
<accession>A0AA39Y0H0</accession>
<evidence type="ECO:0000256" key="1">
    <source>
        <dbReference type="SAM" id="MobiDB-lite"/>
    </source>
</evidence>
<name>A0AA39Y0H0_9PEZI</name>
<gene>
    <name evidence="4" type="ORF">B0T16DRAFT_173853</name>
</gene>
<keyword evidence="2" id="KW-0472">Membrane</keyword>
<keyword evidence="3" id="KW-0732">Signal</keyword>
<evidence type="ECO:0000313" key="5">
    <source>
        <dbReference type="Proteomes" id="UP001174936"/>
    </source>
</evidence>
<evidence type="ECO:0000256" key="3">
    <source>
        <dbReference type="SAM" id="SignalP"/>
    </source>
</evidence>
<feature type="region of interest" description="Disordered" evidence="1">
    <location>
        <begin position="79"/>
        <end position="101"/>
    </location>
</feature>